<evidence type="ECO:0000256" key="2">
    <source>
        <dbReference type="ARBA" id="ARBA00018059"/>
    </source>
</evidence>
<dbReference type="PANTHER" id="PTHR23001">
    <property type="entry name" value="EUKARYOTIC TRANSLATION INITIATION FACTOR"/>
    <property type="match status" value="1"/>
</dbReference>
<feature type="compositionally biased region" description="Acidic residues" evidence="7">
    <location>
        <begin position="169"/>
        <end position="182"/>
    </location>
</feature>
<evidence type="ECO:0000256" key="7">
    <source>
        <dbReference type="SAM" id="MobiDB-lite"/>
    </source>
</evidence>
<dbReference type="SMART" id="SM00653">
    <property type="entry name" value="eIF2B_5"/>
    <property type="match status" value="1"/>
</dbReference>
<gene>
    <name evidence="9" type="ORF">A6R68_20376</name>
</gene>
<feature type="compositionally biased region" description="Pro residues" evidence="7">
    <location>
        <begin position="151"/>
        <end position="166"/>
    </location>
</feature>
<reference evidence="9 10" key="1">
    <citation type="submission" date="2016-06" db="EMBL/GenBank/DDBJ databases">
        <title>The Draft Genome Sequence and Annotation of the Desert Woodrat Neotoma lepida.</title>
        <authorList>
            <person name="Campbell M."/>
            <person name="Oakeson K.F."/>
            <person name="Yandell M."/>
            <person name="Halpert J.R."/>
            <person name="Dearing D."/>
        </authorList>
    </citation>
    <scope>NUCLEOTIDE SEQUENCE [LARGE SCALE GENOMIC DNA]</scope>
    <source>
        <strain evidence="9">417</strain>
        <tissue evidence="9">Liver</tissue>
    </source>
</reference>
<dbReference type="FunFam" id="2.20.25.350:FF:000002">
    <property type="entry name" value="Eukaryotic translation initiation factor 5"/>
    <property type="match status" value="1"/>
</dbReference>
<dbReference type="Pfam" id="PF01873">
    <property type="entry name" value="eIF-5_eIF-2B"/>
    <property type="match status" value="1"/>
</dbReference>
<dbReference type="GO" id="GO:0005525">
    <property type="term" value="F:GTP binding"/>
    <property type="evidence" value="ECO:0007669"/>
    <property type="project" value="UniProtKB-KW"/>
</dbReference>
<keyword evidence="4" id="KW-0547">Nucleotide-binding</keyword>
<dbReference type="SUPFAM" id="SSF100966">
    <property type="entry name" value="Translation initiation factor 2 beta, aIF2beta, N-terminal domain"/>
    <property type="match status" value="1"/>
</dbReference>
<protein>
    <recommendedName>
        <fullName evidence="2">Eukaryotic translation initiation factor 5</fullName>
    </recommendedName>
</protein>
<dbReference type="EMBL" id="LZPO01016199">
    <property type="protein sequence ID" value="OBS81422.1"/>
    <property type="molecule type" value="Genomic_DNA"/>
</dbReference>
<evidence type="ECO:0000256" key="5">
    <source>
        <dbReference type="ARBA" id="ARBA00022917"/>
    </source>
</evidence>
<keyword evidence="3" id="KW-0396">Initiation factor</keyword>
<accession>A0A1A6HUK5</accession>
<dbReference type="FunFam" id="3.30.30.170:FF:000002">
    <property type="entry name" value="Eukaryotic translation initiation factor 5"/>
    <property type="match status" value="1"/>
</dbReference>
<dbReference type="PANTHER" id="PTHR23001:SF7">
    <property type="entry name" value="EUKARYOTIC TRANSLATION INITIATION FACTOR 5"/>
    <property type="match status" value="1"/>
</dbReference>
<evidence type="ECO:0000256" key="3">
    <source>
        <dbReference type="ARBA" id="ARBA00022540"/>
    </source>
</evidence>
<dbReference type="GO" id="GO:0071074">
    <property type="term" value="F:eukaryotic initiation factor eIF2 binding"/>
    <property type="evidence" value="ECO:0007669"/>
    <property type="project" value="TreeGrafter"/>
</dbReference>
<dbReference type="InterPro" id="IPR002735">
    <property type="entry name" value="Transl_init_fac_IF2/IF5_dom"/>
</dbReference>
<dbReference type="GO" id="GO:0003743">
    <property type="term" value="F:translation initiation factor activity"/>
    <property type="evidence" value="ECO:0007669"/>
    <property type="project" value="UniProtKB-KW"/>
</dbReference>
<dbReference type="AlphaFoldDB" id="A0A1A6HUK5"/>
<keyword evidence="5" id="KW-0648">Protein biosynthesis</keyword>
<dbReference type="Proteomes" id="UP000092124">
    <property type="component" value="Unassembled WGS sequence"/>
</dbReference>
<proteinExistence type="inferred from homology"/>
<dbReference type="Gene3D" id="2.20.25.350">
    <property type="match status" value="1"/>
</dbReference>
<keyword evidence="6" id="KW-0342">GTP-binding</keyword>
<feature type="region of interest" description="Disordered" evidence="7">
    <location>
        <begin position="117"/>
        <end position="191"/>
    </location>
</feature>
<comment type="caution">
    <text evidence="9">The sequence shown here is derived from an EMBL/GenBank/DDBJ whole genome shotgun (WGS) entry which is preliminary data.</text>
</comment>
<comment type="similarity">
    <text evidence="1">Belongs to the eIF-2-beta/eIF-5 family.</text>
</comment>
<evidence type="ECO:0000256" key="6">
    <source>
        <dbReference type="ARBA" id="ARBA00023134"/>
    </source>
</evidence>
<name>A0A1A6HUK5_NEOLE</name>
<sequence>MFANLDHSVSDQFYRYKMPRLIVKVESKGNGIKTVTVNMVDVAKALNRPPTYPTEYFGCELGAQTQFDVKNDRYICENPETDLHVNPKKQTIGSSCKACGYRGMLDTHHKLCTFIFKNSPENSDSGTGKKEKEKKDKKGKDKENGSVSSSEPPPLPPPNEISPPPHSVEEEEDDDWGEDTTEEAQRGRMDEISDHAKVLTLGDDLERTVEGHVNILFDFVKKKKEEDIIDLSDKEIVAEAERLNVKAMGPLVLTKVLFNEKIREQIKKYLEILS</sequence>
<dbReference type="OrthoDB" id="10250831at2759"/>
<dbReference type="STRING" id="56216.A0A1A6HUK5"/>
<evidence type="ECO:0000256" key="4">
    <source>
        <dbReference type="ARBA" id="ARBA00022741"/>
    </source>
</evidence>
<keyword evidence="10" id="KW-1185">Reference proteome</keyword>
<dbReference type="GO" id="GO:0005092">
    <property type="term" value="F:GDP-dissociation inhibitor activity"/>
    <property type="evidence" value="ECO:0007669"/>
    <property type="project" value="TreeGrafter"/>
</dbReference>
<evidence type="ECO:0000313" key="9">
    <source>
        <dbReference type="EMBL" id="OBS81422.1"/>
    </source>
</evidence>
<organism evidence="9 10">
    <name type="scientific">Neotoma lepida</name>
    <name type="common">Desert woodrat</name>
    <dbReference type="NCBI Taxonomy" id="56216"/>
    <lineage>
        <taxon>Eukaryota</taxon>
        <taxon>Metazoa</taxon>
        <taxon>Chordata</taxon>
        <taxon>Craniata</taxon>
        <taxon>Vertebrata</taxon>
        <taxon>Euteleostomi</taxon>
        <taxon>Mammalia</taxon>
        <taxon>Eutheria</taxon>
        <taxon>Euarchontoglires</taxon>
        <taxon>Glires</taxon>
        <taxon>Rodentia</taxon>
        <taxon>Myomorpha</taxon>
        <taxon>Muroidea</taxon>
        <taxon>Cricetidae</taxon>
        <taxon>Neotominae</taxon>
        <taxon>Neotoma</taxon>
    </lineage>
</organism>
<dbReference type="InterPro" id="IPR045196">
    <property type="entry name" value="IF2/IF5"/>
</dbReference>
<evidence type="ECO:0000256" key="1">
    <source>
        <dbReference type="ARBA" id="ARBA00010397"/>
    </source>
</evidence>
<evidence type="ECO:0000313" key="10">
    <source>
        <dbReference type="Proteomes" id="UP000092124"/>
    </source>
</evidence>
<dbReference type="InterPro" id="IPR016189">
    <property type="entry name" value="Transl_init_fac_IF2/IF5_N"/>
</dbReference>
<dbReference type="Gene3D" id="1.25.40.180">
    <property type="match status" value="1"/>
</dbReference>
<dbReference type="GO" id="GO:0001732">
    <property type="term" value="P:formation of cytoplasmic translation initiation complex"/>
    <property type="evidence" value="ECO:0007669"/>
    <property type="project" value="TreeGrafter"/>
</dbReference>
<feature type="domain" description="Translation initiation factor IF2/IF5" evidence="8">
    <location>
        <begin position="13"/>
        <end position="102"/>
    </location>
</feature>
<evidence type="ECO:0000259" key="8">
    <source>
        <dbReference type="SMART" id="SM00653"/>
    </source>
</evidence>
<feature type="compositionally biased region" description="Basic and acidic residues" evidence="7">
    <location>
        <begin position="127"/>
        <end position="144"/>
    </location>
</feature>
<dbReference type="Gene3D" id="3.30.30.170">
    <property type="match status" value="1"/>
</dbReference>
<dbReference type="GO" id="GO:0005829">
    <property type="term" value="C:cytosol"/>
    <property type="evidence" value="ECO:0007669"/>
    <property type="project" value="TreeGrafter"/>
</dbReference>